<evidence type="ECO:0000256" key="5">
    <source>
        <dbReference type="SAM" id="Phobius"/>
    </source>
</evidence>
<name>A0A401ZP64_9CHLR</name>
<accession>A0A401ZP64</accession>
<evidence type="ECO:0000256" key="2">
    <source>
        <dbReference type="ARBA" id="ARBA00022692"/>
    </source>
</evidence>
<feature type="transmembrane region" description="Helical" evidence="5">
    <location>
        <begin position="21"/>
        <end position="41"/>
    </location>
</feature>
<dbReference type="AlphaFoldDB" id="A0A401ZP64"/>
<keyword evidence="3 5" id="KW-1133">Transmembrane helix</keyword>
<dbReference type="OrthoDB" id="9787732at2"/>
<gene>
    <name evidence="7" type="ORF">KDAU_59290</name>
</gene>
<organism evidence="7 8">
    <name type="scientific">Dictyobacter aurantiacus</name>
    <dbReference type="NCBI Taxonomy" id="1936993"/>
    <lineage>
        <taxon>Bacteria</taxon>
        <taxon>Bacillati</taxon>
        <taxon>Chloroflexota</taxon>
        <taxon>Ktedonobacteria</taxon>
        <taxon>Ktedonobacterales</taxon>
        <taxon>Dictyobacteraceae</taxon>
        <taxon>Dictyobacter</taxon>
    </lineage>
</organism>
<dbReference type="InterPro" id="IPR010432">
    <property type="entry name" value="RDD"/>
</dbReference>
<dbReference type="RefSeq" id="WP_126601117.1">
    <property type="nucleotide sequence ID" value="NZ_BIFQ01000002.1"/>
</dbReference>
<evidence type="ECO:0000256" key="1">
    <source>
        <dbReference type="ARBA" id="ARBA00004141"/>
    </source>
</evidence>
<evidence type="ECO:0000256" key="3">
    <source>
        <dbReference type="ARBA" id="ARBA00022989"/>
    </source>
</evidence>
<keyword evidence="2 5" id="KW-0812">Transmembrane</keyword>
<dbReference type="PANTHER" id="PTHR38480:SF1">
    <property type="entry name" value="SLR0254 PROTEIN"/>
    <property type="match status" value="1"/>
</dbReference>
<feature type="transmembrane region" description="Helical" evidence="5">
    <location>
        <begin position="47"/>
        <end position="64"/>
    </location>
</feature>
<keyword evidence="4 5" id="KW-0472">Membrane</keyword>
<evidence type="ECO:0000259" key="6">
    <source>
        <dbReference type="Pfam" id="PF06271"/>
    </source>
</evidence>
<feature type="domain" description="RDD" evidence="6">
    <location>
        <begin position="16"/>
        <end position="131"/>
    </location>
</feature>
<dbReference type="PANTHER" id="PTHR38480">
    <property type="entry name" value="SLR0254 PROTEIN"/>
    <property type="match status" value="1"/>
</dbReference>
<sequence length="139" mass="15012">MQAPYAPQAISQERVGIGLRLVAVIIDGIIIGIITGILNFIFRGQPVLSSSFGGLIFFLYYIIMEATSGSTLGKKALGLKVVREDGAPISWTESIIRNLLRIIDALPFAYIVGAIIIATSSQKQRLGDKVAHTVVVKTR</sequence>
<dbReference type="EMBL" id="BIFQ01000002">
    <property type="protein sequence ID" value="GCE08600.1"/>
    <property type="molecule type" value="Genomic_DNA"/>
</dbReference>
<protein>
    <recommendedName>
        <fullName evidence="6">RDD domain-containing protein</fullName>
    </recommendedName>
</protein>
<dbReference type="Pfam" id="PF06271">
    <property type="entry name" value="RDD"/>
    <property type="match status" value="1"/>
</dbReference>
<keyword evidence="8" id="KW-1185">Reference proteome</keyword>
<proteinExistence type="predicted"/>
<evidence type="ECO:0000313" key="8">
    <source>
        <dbReference type="Proteomes" id="UP000287224"/>
    </source>
</evidence>
<dbReference type="Proteomes" id="UP000287224">
    <property type="component" value="Unassembled WGS sequence"/>
</dbReference>
<evidence type="ECO:0000313" key="7">
    <source>
        <dbReference type="EMBL" id="GCE08600.1"/>
    </source>
</evidence>
<dbReference type="GO" id="GO:0016020">
    <property type="term" value="C:membrane"/>
    <property type="evidence" value="ECO:0007669"/>
    <property type="project" value="UniProtKB-SubCell"/>
</dbReference>
<reference evidence="8" key="1">
    <citation type="submission" date="2018-12" db="EMBL/GenBank/DDBJ databases">
        <title>Tengunoibacter tsumagoiensis gen. nov., sp. nov., Dictyobacter kobayashii sp. nov., D. alpinus sp. nov., and D. joshuensis sp. nov. and description of Dictyobacteraceae fam. nov. within the order Ktedonobacterales isolated from Tengu-no-mugimeshi.</title>
        <authorList>
            <person name="Wang C.M."/>
            <person name="Zheng Y."/>
            <person name="Sakai Y."/>
            <person name="Toyoda A."/>
            <person name="Minakuchi Y."/>
            <person name="Abe K."/>
            <person name="Yokota A."/>
            <person name="Yabe S."/>
        </authorList>
    </citation>
    <scope>NUCLEOTIDE SEQUENCE [LARGE SCALE GENOMIC DNA]</scope>
    <source>
        <strain evidence="8">S-27</strain>
    </source>
</reference>
<evidence type="ECO:0000256" key="4">
    <source>
        <dbReference type="ARBA" id="ARBA00023136"/>
    </source>
</evidence>
<comment type="subcellular location">
    <subcellularLocation>
        <location evidence="1">Membrane</location>
        <topology evidence="1">Multi-pass membrane protein</topology>
    </subcellularLocation>
</comment>
<feature type="transmembrane region" description="Helical" evidence="5">
    <location>
        <begin position="99"/>
        <end position="118"/>
    </location>
</feature>
<comment type="caution">
    <text evidence="7">The sequence shown here is derived from an EMBL/GenBank/DDBJ whole genome shotgun (WGS) entry which is preliminary data.</text>
</comment>